<reference evidence="11" key="1">
    <citation type="submission" date="2016-10" db="EMBL/GenBank/DDBJ databases">
        <authorList>
            <person name="Varghese N."/>
            <person name="Submissions S."/>
        </authorList>
    </citation>
    <scope>NUCLEOTIDE SEQUENCE [LARGE SCALE GENOMIC DNA]</scope>
    <source>
        <strain evidence="11">2SM5</strain>
    </source>
</reference>
<dbReference type="SMART" id="SM00905">
    <property type="entry name" value="FolB"/>
    <property type="match status" value="1"/>
</dbReference>
<dbReference type="EC" id="4.1.2.25" evidence="8"/>
<dbReference type="InterPro" id="IPR043133">
    <property type="entry name" value="GTP-CH-I_C/QueF"/>
</dbReference>
<dbReference type="GO" id="GO:0046654">
    <property type="term" value="P:tetrahydrofolate biosynthetic process"/>
    <property type="evidence" value="ECO:0007669"/>
    <property type="project" value="UniProtKB-UniRule"/>
</dbReference>
<evidence type="ECO:0000256" key="7">
    <source>
        <dbReference type="ARBA" id="ARBA00023239"/>
    </source>
</evidence>
<dbReference type="SUPFAM" id="SSF55620">
    <property type="entry name" value="Tetrahydrobiopterin biosynthesis enzymes-like"/>
    <property type="match status" value="1"/>
</dbReference>
<comment type="function">
    <text evidence="8">Catalyzes the conversion of 7,8-dihydroneopterin to 6-hydroxymethyl-7,8-dihydropterin.</text>
</comment>
<comment type="catalytic activity">
    <reaction evidence="2 8">
        <text>7,8-dihydroneopterin = 6-hydroxymethyl-7,8-dihydropterin + glycolaldehyde</text>
        <dbReference type="Rhea" id="RHEA:10540"/>
        <dbReference type="ChEBI" id="CHEBI:17001"/>
        <dbReference type="ChEBI" id="CHEBI:17071"/>
        <dbReference type="ChEBI" id="CHEBI:44841"/>
        <dbReference type="EC" id="4.1.2.25"/>
    </reaction>
</comment>
<dbReference type="NCBIfam" id="TIGR00526">
    <property type="entry name" value="folB_dom"/>
    <property type="match status" value="1"/>
</dbReference>
<dbReference type="UniPathway" id="UPA00077">
    <property type="reaction ID" value="UER00154"/>
</dbReference>
<gene>
    <name evidence="10" type="ORF">SAMN05216198_2820</name>
</gene>
<evidence type="ECO:0000313" key="11">
    <source>
        <dbReference type="Proteomes" id="UP000243426"/>
    </source>
</evidence>
<dbReference type="PANTHER" id="PTHR42844">
    <property type="entry name" value="DIHYDRONEOPTERIN ALDOLASE 1-RELATED"/>
    <property type="match status" value="1"/>
</dbReference>
<dbReference type="GO" id="GO:0046656">
    <property type="term" value="P:folic acid biosynthetic process"/>
    <property type="evidence" value="ECO:0007669"/>
    <property type="project" value="UniProtKB-UniRule"/>
</dbReference>
<protein>
    <recommendedName>
        <fullName evidence="8">7,8-dihydroneopterin aldolase</fullName>
        <ecNumber evidence="8">4.1.2.25</ecNumber>
    </recommendedName>
</protein>
<evidence type="ECO:0000256" key="3">
    <source>
        <dbReference type="ARBA" id="ARBA00005013"/>
    </source>
</evidence>
<dbReference type="GO" id="GO:0005737">
    <property type="term" value="C:cytoplasm"/>
    <property type="evidence" value="ECO:0007669"/>
    <property type="project" value="TreeGrafter"/>
</dbReference>
<evidence type="ECO:0000313" key="10">
    <source>
        <dbReference type="EMBL" id="SDS80242.1"/>
    </source>
</evidence>
<comment type="pathway">
    <text evidence="3 8">Cofactor biosynthesis; tetrahydrofolate biosynthesis; 2-amino-4-hydroxy-6-hydroxymethyl-7,8-dihydropteridine diphosphate from 7,8-dihydroneopterin triphosphate: step 3/4.</text>
</comment>
<name>A0A1H1V6A5_9GAMM</name>
<evidence type="ECO:0000256" key="6">
    <source>
        <dbReference type="ARBA" id="ARBA00023235"/>
    </source>
</evidence>
<dbReference type="OrthoDB" id="9810587at2"/>
<dbReference type="Pfam" id="PF02152">
    <property type="entry name" value="FolB"/>
    <property type="match status" value="1"/>
</dbReference>
<dbReference type="Proteomes" id="UP000243426">
    <property type="component" value="Chromosome I"/>
</dbReference>
<dbReference type="RefSeq" id="WP_090274337.1">
    <property type="nucleotide sequence ID" value="NZ_LT629748.1"/>
</dbReference>
<dbReference type="AlphaFoldDB" id="A0A1H1V6A5"/>
<feature type="domain" description="Dihydroneopterin aldolase/epimerase" evidence="9">
    <location>
        <begin position="4"/>
        <end position="115"/>
    </location>
</feature>
<proteinExistence type="inferred from homology"/>
<evidence type="ECO:0000259" key="9">
    <source>
        <dbReference type="SMART" id="SM00905"/>
    </source>
</evidence>
<organism evidence="10 11">
    <name type="scientific">Halopseudomonas litoralis</name>
    <dbReference type="NCBI Taxonomy" id="797277"/>
    <lineage>
        <taxon>Bacteria</taxon>
        <taxon>Pseudomonadati</taxon>
        <taxon>Pseudomonadota</taxon>
        <taxon>Gammaproteobacteria</taxon>
        <taxon>Pseudomonadales</taxon>
        <taxon>Pseudomonadaceae</taxon>
        <taxon>Halopseudomonas</taxon>
    </lineage>
</organism>
<dbReference type="GO" id="GO:0016853">
    <property type="term" value="F:isomerase activity"/>
    <property type="evidence" value="ECO:0007669"/>
    <property type="project" value="UniProtKB-KW"/>
</dbReference>
<dbReference type="Gene3D" id="3.30.1130.10">
    <property type="match status" value="1"/>
</dbReference>
<keyword evidence="6" id="KW-0413">Isomerase</keyword>
<dbReference type="GO" id="GO:0004150">
    <property type="term" value="F:dihydroneopterin aldolase activity"/>
    <property type="evidence" value="ECO:0007669"/>
    <property type="project" value="UniProtKB-UniRule"/>
</dbReference>
<evidence type="ECO:0000256" key="4">
    <source>
        <dbReference type="ARBA" id="ARBA00005708"/>
    </source>
</evidence>
<dbReference type="InterPro" id="IPR006157">
    <property type="entry name" value="FolB_dom"/>
</dbReference>
<dbReference type="PANTHER" id="PTHR42844:SF1">
    <property type="entry name" value="DIHYDRONEOPTERIN ALDOLASE 1-RELATED"/>
    <property type="match status" value="1"/>
</dbReference>
<dbReference type="FunFam" id="3.30.1130.10:FF:000002">
    <property type="entry name" value="7,8-dihydroneopterin aldolase"/>
    <property type="match status" value="1"/>
</dbReference>
<keyword evidence="11" id="KW-1185">Reference proteome</keyword>
<evidence type="ECO:0000256" key="1">
    <source>
        <dbReference type="ARBA" id="ARBA00000693"/>
    </source>
</evidence>
<evidence type="ECO:0000256" key="2">
    <source>
        <dbReference type="ARBA" id="ARBA00001353"/>
    </source>
</evidence>
<accession>A0A1H1V6A5</accession>
<dbReference type="InterPro" id="IPR006156">
    <property type="entry name" value="Dihydroneopterin_aldolase"/>
</dbReference>
<dbReference type="EMBL" id="LT629748">
    <property type="protein sequence ID" value="SDS80242.1"/>
    <property type="molecule type" value="Genomic_DNA"/>
</dbReference>
<keyword evidence="7 8" id="KW-0456">Lyase</keyword>
<dbReference type="CDD" id="cd00534">
    <property type="entry name" value="DHNA_DHNTPE"/>
    <property type="match status" value="1"/>
</dbReference>
<comment type="similarity">
    <text evidence="4 8">Belongs to the DHNA family.</text>
</comment>
<keyword evidence="5 8" id="KW-0289">Folate biosynthesis</keyword>
<dbReference type="STRING" id="797277.SAMN05216198_2820"/>
<evidence type="ECO:0000256" key="5">
    <source>
        <dbReference type="ARBA" id="ARBA00022909"/>
    </source>
</evidence>
<comment type="catalytic activity">
    <reaction evidence="1">
        <text>7,8-dihydroneopterin = 7,8-dihydromonapterin</text>
        <dbReference type="Rhea" id="RHEA:45328"/>
        <dbReference type="ChEBI" id="CHEBI:17001"/>
        <dbReference type="ChEBI" id="CHEBI:71175"/>
        <dbReference type="EC" id="5.1.99.8"/>
    </reaction>
</comment>
<evidence type="ECO:0000256" key="8">
    <source>
        <dbReference type="RuleBase" id="RU362079"/>
    </source>
</evidence>
<sequence length="120" mass="13409">MDQVFIRGLEVETVIGVYDWERTIRQRLLFDLDMAWDIRAAAADDDLNQALDYAAVSQRLLDYVSSTDFELIETLAERVAALVLDEFNVPWVRLTVTKPGAVKEAGGGVGVIIERGQRPA</sequence>
<dbReference type="NCBIfam" id="TIGR00525">
    <property type="entry name" value="folB"/>
    <property type="match status" value="1"/>
</dbReference>